<evidence type="ECO:0000259" key="1">
    <source>
        <dbReference type="Pfam" id="PF20378"/>
    </source>
</evidence>
<evidence type="ECO:0000313" key="2">
    <source>
        <dbReference type="EMBL" id="PLT75640.1"/>
    </source>
</evidence>
<dbReference type="Proteomes" id="UP000235093">
    <property type="component" value="Unassembled WGS sequence"/>
</dbReference>
<dbReference type="Pfam" id="PF20378">
    <property type="entry name" value="DUF6673"/>
    <property type="match status" value="1"/>
</dbReference>
<accession>A0A2N5PKI7</accession>
<dbReference type="EMBL" id="NIHT01000010">
    <property type="protein sequence ID" value="PLT75640.1"/>
    <property type="molecule type" value="Genomic_DNA"/>
</dbReference>
<reference evidence="2 3" key="1">
    <citation type="journal article" date="2017" name="Genome Med.">
        <title>A novel Ruminococcus gnavus clade enriched in inflammatory bowel disease patients.</title>
        <authorList>
            <person name="Hall A.B."/>
            <person name="Yassour M."/>
            <person name="Sauk J."/>
            <person name="Garner A."/>
            <person name="Jiang X."/>
            <person name="Arthur T."/>
            <person name="Lagoudas G.K."/>
            <person name="Vatanen T."/>
            <person name="Fornelos N."/>
            <person name="Wilson R."/>
            <person name="Bertha M."/>
            <person name="Cohen M."/>
            <person name="Garber J."/>
            <person name="Khalili H."/>
            <person name="Gevers D."/>
            <person name="Ananthakrishnan A.N."/>
            <person name="Kugathasan S."/>
            <person name="Lander E.S."/>
            <person name="Blainey P."/>
            <person name="Vlamakis H."/>
            <person name="Xavier R.J."/>
            <person name="Huttenhower C."/>
        </authorList>
    </citation>
    <scope>NUCLEOTIDE SEQUENCE [LARGE SCALE GENOMIC DNA]</scope>
    <source>
        <strain evidence="2 3">RJX1125</strain>
    </source>
</reference>
<sequence length="121" mass="14423">MSQWKWNDVELEIDMDDVEFLERYEKVFESIEPREKNLEKVGKISEITREYCLLFYDIFDGIFGEGTSEKLFDGKMNLRVCEECYDSFIAVCEKEINAVNKRRNSVVSKYTPNRAQRRAKK</sequence>
<dbReference type="InterPro" id="IPR046655">
    <property type="entry name" value="DUF6673"/>
</dbReference>
<organism evidence="2 3">
    <name type="scientific">Mediterraneibacter gnavus</name>
    <name type="common">Ruminococcus gnavus</name>
    <dbReference type="NCBI Taxonomy" id="33038"/>
    <lineage>
        <taxon>Bacteria</taxon>
        <taxon>Bacillati</taxon>
        <taxon>Bacillota</taxon>
        <taxon>Clostridia</taxon>
        <taxon>Lachnospirales</taxon>
        <taxon>Lachnospiraceae</taxon>
        <taxon>Mediterraneibacter</taxon>
    </lineage>
</organism>
<comment type="caution">
    <text evidence="2">The sequence shown here is derived from an EMBL/GenBank/DDBJ whole genome shotgun (WGS) entry which is preliminary data.</text>
</comment>
<protein>
    <recommendedName>
        <fullName evidence="1">DUF6673 domain-containing protein</fullName>
    </recommendedName>
</protein>
<evidence type="ECO:0000313" key="3">
    <source>
        <dbReference type="Proteomes" id="UP000235093"/>
    </source>
</evidence>
<feature type="domain" description="DUF6673" evidence="1">
    <location>
        <begin position="7"/>
        <end position="121"/>
    </location>
</feature>
<dbReference type="AlphaFoldDB" id="A0A2N5PKI7"/>
<name>A0A2N5PKI7_MEDGN</name>
<dbReference type="RefSeq" id="WP_101883971.1">
    <property type="nucleotide sequence ID" value="NZ_JAPRAU010000027.1"/>
</dbReference>
<proteinExistence type="predicted"/>
<gene>
    <name evidence="2" type="ORF">CDL23_08090</name>
</gene>